<dbReference type="OrthoDB" id="7223005at2759"/>
<comment type="caution">
    <text evidence="1">The sequence shown here is derived from an EMBL/GenBank/DDBJ whole genome shotgun (WGS) entry which is preliminary data.</text>
</comment>
<organism evidence="1 2">
    <name type="scientific">Arctia plantaginis</name>
    <name type="common">Wood tiger moth</name>
    <name type="synonym">Phalaena plantaginis</name>
    <dbReference type="NCBI Taxonomy" id="874455"/>
    <lineage>
        <taxon>Eukaryota</taxon>
        <taxon>Metazoa</taxon>
        <taxon>Ecdysozoa</taxon>
        <taxon>Arthropoda</taxon>
        <taxon>Hexapoda</taxon>
        <taxon>Insecta</taxon>
        <taxon>Pterygota</taxon>
        <taxon>Neoptera</taxon>
        <taxon>Endopterygota</taxon>
        <taxon>Lepidoptera</taxon>
        <taxon>Glossata</taxon>
        <taxon>Ditrysia</taxon>
        <taxon>Noctuoidea</taxon>
        <taxon>Erebidae</taxon>
        <taxon>Arctiinae</taxon>
        <taxon>Arctia</taxon>
    </lineage>
</organism>
<accession>A0A8S1B2W3</accession>
<reference evidence="1 2" key="1">
    <citation type="submission" date="2020-04" db="EMBL/GenBank/DDBJ databases">
        <authorList>
            <person name="Wallbank WR R."/>
            <person name="Pardo Diaz C."/>
            <person name="Kozak K."/>
            <person name="Martin S."/>
            <person name="Jiggins C."/>
            <person name="Moest M."/>
            <person name="Warren A I."/>
            <person name="Byers J.R.P. K."/>
            <person name="Montejo-Kovacevich G."/>
            <person name="Yen C E."/>
        </authorList>
    </citation>
    <scope>NUCLEOTIDE SEQUENCE [LARGE SCALE GENOMIC DNA]</scope>
</reference>
<evidence type="ECO:0000313" key="1">
    <source>
        <dbReference type="EMBL" id="CAB3252306.1"/>
    </source>
</evidence>
<protein>
    <submittedName>
        <fullName evidence="1">Uncharacterized protein</fullName>
    </submittedName>
</protein>
<evidence type="ECO:0000313" key="2">
    <source>
        <dbReference type="Proteomes" id="UP000494106"/>
    </source>
</evidence>
<proteinExistence type="predicted"/>
<dbReference type="EMBL" id="CADEBC010000555">
    <property type="protein sequence ID" value="CAB3252306.1"/>
    <property type="molecule type" value="Genomic_DNA"/>
</dbReference>
<name>A0A8S1B2W3_ARCPL</name>
<keyword evidence="2" id="KW-1185">Reference proteome</keyword>
<dbReference type="Proteomes" id="UP000494106">
    <property type="component" value="Unassembled WGS sequence"/>
</dbReference>
<gene>
    <name evidence="1" type="ORF">APLA_LOCUS13449</name>
</gene>
<dbReference type="AlphaFoldDB" id="A0A8S1B2W3"/>
<sequence length="145" mass="16621">MAVAYEAWRAKVHVRQHLKTPTTTTACLMKKNRECKICCSSYRKKEEKKKKKKQCPCPCTTPCESRMPAACKRVKNLGDDCCRCCVALCQYIGEYVKFFIALICLKNPHPKFCCRLCNLIRATAIVWQDGCDIIRSVIHCLLGMH</sequence>